<gene>
    <name evidence="1" type="ORF">T4C_2217</name>
</gene>
<name>A0A0V1GHQ4_TRIPS</name>
<organism evidence="1 2">
    <name type="scientific">Trichinella pseudospiralis</name>
    <name type="common">Parasitic roundworm</name>
    <dbReference type="NCBI Taxonomy" id="6337"/>
    <lineage>
        <taxon>Eukaryota</taxon>
        <taxon>Metazoa</taxon>
        <taxon>Ecdysozoa</taxon>
        <taxon>Nematoda</taxon>
        <taxon>Enoplea</taxon>
        <taxon>Dorylaimia</taxon>
        <taxon>Trichinellida</taxon>
        <taxon>Trichinellidae</taxon>
        <taxon>Trichinella</taxon>
    </lineage>
</organism>
<reference evidence="1 2" key="1">
    <citation type="submission" date="2015-01" db="EMBL/GenBank/DDBJ databases">
        <title>Evolution of Trichinella species and genotypes.</title>
        <authorList>
            <person name="Korhonen P.K."/>
            <person name="Edoardo P."/>
            <person name="Giuseppe L.R."/>
            <person name="Gasser R.B."/>
        </authorList>
    </citation>
    <scope>NUCLEOTIDE SEQUENCE [LARGE SCALE GENOMIC DNA]</scope>
    <source>
        <strain evidence="1">ISS176</strain>
    </source>
</reference>
<dbReference type="AlphaFoldDB" id="A0A0V1GHQ4"/>
<proteinExistence type="predicted"/>
<accession>A0A0V1GHQ4</accession>
<protein>
    <submittedName>
        <fullName evidence="1">Uncharacterized protein</fullName>
    </submittedName>
</protein>
<dbReference type="EMBL" id="JYDV01002486">
    <property type="protein sequence ID" value="KRY97686.1"/>
    <property type="molecule type" value="Genomic_DNA"/>
</dbReference>
<evidence type="ECO:0000313" key="2">
    <source>
        <dbReference type="Proteomes" id="UP000054826"/>
    </source>
</evidence>
<evidence type="ECO:0000313" key="1">
    <source>
        <dbReference type="EMBL" id="KRY97686.1"/>
    </source>
</evidence>
<dbReference type="Proteomes" id="UP000054826">
    <property type="component" value="Unassembled WGS sequence"/>
</dbReference>
<comment type="caution">
    <text evidence="1">The sequence shown here is derived from an EMBL/GenBank/DDBJ whole genome shotgun (WGS) entry which is preliminary data.</text>
</comment>
<sequence length="31" mass="3810">MYATRESRNSLITCLSCEKWRKTFFQNSDFF</sequence>